<organism evidence="2 3">
    <name type="scientific">Chenopodium quinoa</name>
    <name type="common">Quinoa</name>
    <dbReference type="NCBI Taxonomy" id="63459"/>
    <lineage>
        <taxon>Eukaryota</taxon>
        <taxon>Viridiplantae</taxon>
        <taxon>Streptophyta</taxon>
        <taxon>Embryophyta</taxon>
        <taxon>Tracheophyta</taxon>
        <taxon>Spermatophyta</taxon>
        <taxon>Magnoliopsida</taxon>
        <taxon>eudicotyledons</taxon>
        <taxon>Gunneridae</taxon>
        <taxon>Pentapetalae</taxon>
        <taxon>Caryophyllales</taxon>
        <taxon>Chenopodiaceae</taxon>
        <taxon>Chenopodioideae</taxon>
        <taxon>Atripliceae</taxon>
        <taxon>Chenopodium</taxon>
    </lineage>
</organism>
<feature type="region of interest" description="Disordered" evidence="1">
    <location>
        <begin position="1"/>
        <end position="29"/>
    </location>
</feature>
<dbReference type="AlphaFoldDB" id="A0A803NB07"/>
<protein>
    <submittedName>
        <fullName evidence="2">Uncharacterized protein</fullName>
    </submittedName>
</protein>
<reference evidence="2" key="1">
    <citation type="journal article" date="2017" name="Nature">
        <title>The genome of Chenopodium quinoa.</title>
        <authorList>
            <person name="Jarvis D.E."/>
            <person name="Ho Y.S."/>
            <person name="Lightfoot D.J."/>
            <person name="Schmoeckel S.M."/>
            <person name="Li B."/>
            <person name="Borm T.J.A."/>
            <person name="Ohyanagi H."/>
            <person name="Mineta K."/>
            <person name="Michell C.T."/>
            <person name="Saber N."/>
            <person name="Kharbatia N.M."/>
            <person name="Rupper R.R."/>
            <person name="Sharp A.R."/>
            <person name="Dally N."/>
            <person name="Boughton B.A."/>
            <person name="Woo Y.H."/>
            <person name="Gao G."/>
            <person name="Schijlen E.G.W.M."/>
            <person name="Guo X."/>
            <person name="Momin A.A."/>
            <person name="Negrao S."/>
            <person name="Al-Babili S."/>
            <person name="Gehring C."/>
            <person name="Roessner U."/>
            <person name="Jung C."/>
            <person name="Murphy K."/>
            <person name="Arold S.T."/>
            <person name="Gojobori T."/>
            <person name="van der Linden C.G."/>
            <person name="van Loo E.N."/>
            <person name="Jellen E.N."/>
            <person name="Maughan P.J."/>
            <person name="Tester M."/>
        </authorList>
    </citation>
    <scope>NUCLEOTIDE SEQUENCE [LARGE SCALE GENOMIC DNA]</scope>
    <source>
        <strain evidence="2">cv. PI 614886</strain>
    </source>
</reference>
<feature type="compositionally biased region" description="Basic and acidic residues" evidence="1">
    <location>
        <begin position="9"/>
        <end position="19"/>
    </location>
</feature>
<sequence>MPPIALRLDGGREHGDTRSNRGGSRGRGRGALTAFLPMGIGKSNMAMTLGFPIPCQMFHDELFSVTSASLLFLSLAIQSIESESLLKPILSAEEVPVCVHSTYKRLLQSILARSLSCGLPSDGEVKSDCLELFGKVEGVLAVIVKILTMFLVLYRLLGEAPFPYL</sequence>
<accession>A0A803NB07</accession>
<reference evidence="2" key="2">
    <citation type="submission" date="2021-03" db="UniProtKB">
        <authorList>
            <consortium name="EnsemblPlants"/>
        </authorList>
    </citation>
    <scope>IDENTIFICATION</scope>
</reference>
<evidence type="ECO:0000256" key="1">
    <source>
        <dbReference type="SAM" id="MobiDB-lite"/>
    </source>
</evidence>
<name>A0A803NB07_CHEQI</name>
<keyword evidence="3" id="KW-1185">Reference proteome</keyword>
<dbReference type="EnsemblPlants" id="AUR62043206-RA">
    <property type="protein sequence ID" value="AUR62043206-RA:cds"/>
    <property type="gene ID" value="AUR62043206"/>
</dbReference>
<dbReference type="Gramene" id="AUR62043206-RA">
    <property type="protein sequence ID" value="AUR62043206-RA:cds"/>
    <property type="gene ID" value="AUR62043206"/>
</dbReference>
<dbReference type="Proteomes" id="UP000596660">
    <property type="component" value="Unplaced"/>
</dbReference>
<evidence type="ECO:0000313" key="3">
    <source>
        <dbReference type="Proteomes" id="UP000596660"/>
    </source>
</evidence>
<proteinExistence type="predicted"/>
<evidence type="ECO:0000313" key="2">
    <source>
        <dbReference type="EnsemblPlants" id="AUR62043206-RA:cds"/>
    </source>
</evidence>